<organism evidence="1 2">
    <name type="scientific">Aliidongia dinghuensis</name>
    <dbReference type="NCBI Taxonomy" id="1867774"/>
    <lineage>
        <taxon>Bacteria</taxon>
        <taxon>Pseudomonadati</taxon>
        <taxon>Pseudomonadota</taxon>
        <taxon>Alphaproteobacteria</taxon>
        <taxon>Rhodospirillales</taxon>
        <taxon>Dongiaceae</taxon>
        <taxon>Aliidongia</taxon>
    </lineage>
</organism>
<proteinExistence type="predicted"/>
<dbReference type="Proteomes" id="UP000646365">
    <property type="component" value="Unassembled WGS sequence"/>
</dbReference>
<comment type="caution">
    <text evidence="1">The sequence shown here is derived from an EMBL/GenBank/DDBJ whole genome shotgun (WGS) entry which is preliminary data.</text>
</comment>
<protein>
    <recommendedName>
        <fullName evidence="3">Quinoprotein glucose dehydrogenase</fullName>
    </recommendedName>
</protein>
<evidence type="ECO:0000313" key="1">
    <source>
        <dbReference type="EMBL" id="GGF50097.1"/>
    </source>
</evidence>
<reference evidence="1" key="2">
    <citation type="submission" date="2020-09" db="EMBL/GenBank/DDBJ databases">
        <authorList>
            <person name="Sun Q."/>
            <person name="Zhou Y."/>
        </authorList>
    </citation>
    <scope>NUCLEOTIDE SEQUENCE</scope>
    <source>
        <strain evidence="1">CGMCC 1.15725</strain>
    </source>
</reference>
<gene>
    <name evidence="1" type="ORF">GCM10011611_65630</name>
</gene>
<dbReference type="AlphaFoldDB" id="A0A8J2Z0G1"/>
<accession>A0A8J2Z0G1</accession>
<dbReference type="SUPFAM" id="SSF50998">
    <property type="entry name" value="Quinoprotein alcohol dehydrogenase-like"/>
    <property type="match status" value="1"/>
</dbReference>
<evidence type="ECO:0000313" key="2">
    <source>
        <dbReference type="Proteomes" id="UP000646365"/>
    </source>
</evidence>
<dbReference type="EMBL" id="BMJQ01000032">
    <property type="protein sequence ID" value="GGF50097.1"/>
    <property type="molecule type" value="Genomic_DNA"/>
</dbReference>
<reference evidence="1" key="1">
    <citation type="journal article" date="2014" name="Int. J. Syst. Evol. Microbiol.">
        <title>Complete genome sequence of Corynebacterium casei LMG S-19264T (=DSM 44701T), isolated from a smear-ripened cheese.</title>
        <authorList>
            <consortium name="US DOE Joint Genome Institute (JGI-PGF)"/>
            <person name="Walter F."/>
            <person name="Albersmeier A."/>
            <person name="Kalinowski J."/>
            <person name="Ruckert C."/>
        </authorList>
    </citation>
    <scope>NUCLEOTIDE SEQUENCE</scope>
    <source>
        <strain evidence="1">CGMCC 1.15725</strain>
    </source>
</reference>
<dbReference type="RefSeq" id="WP_189052433.1">
    <property type="nucleotide sequence ID" value="NZ_BMJQ01000032.1"/>
</dbReference>
<name>A0A8J2Z0G1_9PROT</name>
<evidence type="ECO:0008006" key="3">
    <source>
        <dbReference type="Google" id="ProtNLM"/>
    </source>
</evidence>
<dbReference type="InterPro" id="IPR011047">
    <property type="entry name" value="Quinoprotein_ADH-like_sf"/>
</dbReference>
<sequence>MPSKKKIAGPEDVEPVTVGTVRYEAPHWGKAMGLGQNGGHVTAVDIATGKPLWTVELYKIEYRPNMEADKQDTFITSLTFDADHSRLVAQNDRGLRFALDLFSRKVTPL</sequence>
<keyword evidence="2" id="KW-1185">Reference proteome</keyword>